<dbReference type="AlphaFoldDB" id="A0A2H0RJ13"/>
<name>A0A2H0RJ13_9BACT</name>
<gene>
    <name evidence="1" type="ORF">COV07_04160</name>
</gene>
<accession>A0A2H0RJ13</accession>
<reference evidence="1 2" key="1">
    <citation type="submission" date="2017-09" db="EMBL/GenBank/DDBJ databases">
        <title>Depth-based differentiation of microbial function through sediment-hosted aquifers and enrichment of novel symbionts in the deep terrestrial subsurface.</title>
        <authorList>
            <person name="Probst A.J."/>
            <person name="Ladd B."/>
            <person name="Jarett J.K."/>
            <person name="Geller-Mcgrath D.E."/>
            <person name="Sieber C.M."/>
            <person name="Emerson J.B."/>
            <person name="Anantharaman K."/>
            <person name="Thomas B.C."/>
            <person name="Malmstrom R."/>
            <person name="Stieglmeier M."/>
            <person name="Klingl A."/>
            <person name="Woyke T."/>
            <person name="Ryan C.M."/>
            <person name="Banfield J.F."/>
        </authorList>
    </citation>
    <scope>NUCLEOTIDE SEQUENCE [LARGE SCALE GENOMIC DNA]</scope>
    <source>
        <strain evidence="1">CG10_big_fil_rev_8_21_14_0_10_45_14</strain>
    </source>
</reference>
<sequence>MGLLITTLLISFALIVIMITRQSEALAEGRAHYGSPKLFSAIAPHMRRWWSRFMEKGVELRKVGSHRAAVFIAKKSHSLSSTISHIVVRLHRHGRDK</sequence>
<protein>
    <submittedName>
        <fullName evidence="1">Uncharacterized protein</fullName>
    </submittedName>
</protein>
<organism evidence="1 2">
    <name type="scientific">Candidatus Vogelbacteria bacterium CG10_big_fil_rev_8_21_14_0_10_45_14</name>
    <dbReference type="NCBI Taxonomy" id="1975042"/>
    <lineage>
        <taxon>Bacteria</taxon>
        <taxon>Candidatus Vogeliibacteriota</taxon>
    </lineage>
</organism>
<dbReference type="Proteomes" id="UP000230833">
    <property type="component" value="Unassembled WGS sequence"/>
</dbReference>
<evidence type="ECO:0000313" key="1">
    <source>
        <dbReference type="EMBL" id="PIR46430.1"/>
    </source>
</evidence>
<evidence type="ECO:0000313" key="2">
    <source>
        <dbReference type="Proteomes" id="UP000230833"/>
    </source>
</evidence>
<comment type="caution">
    <text evidence="1">The sequence shown here is derived from an EMBL/GenBank/DDBJ whole genome shotgun (WGS) entry which is preliminary data.</text>
</comment>
<dbReference type="EMBL" id="PCYL01000045">
    <property type="protein sequence ID" value="PIR46430.1"/>
    <property type="molecule type" value="Genomic_DNA"/>
</dbReference>
<proteinExistence type="predicted"/>